<sequence length="426" mass="47322">MESKLEDSWEDGEAVHPPPLVVVLGADEGPYWCQGTPPQVNVTVWGTPSGPSTASCTNSRSPSLNSFCSDVSWGDGGNDLASLFKPRVNRSRHASTELLSCNRGLMAAAPQRLCASHDHLDTCKGKGRHRSRQDKAEMGSRERSSSNVENGHRDTTPDSRVKRFLSKMRSYSHHDLLHGRGRSGSCTDAVKAEESLVPEPEDVPEVPATAINARLVGRFRKNGPDLKKRRWSAWEDRMLRLWGSKTHGDEGHVESNTDPEPADPLPAPPPTPATLDVRTPAQAQPDKRRLARMRSNSESAIITHEKKRKRGFHPKDSRLLDILLDFHHRKKRGSLPSLVANKHHAHSAAPLQKEDPPMIRNGRALSCHNLTDFAVEDYFGENSGCVSEDELDGDRSRHALHPLDAHGHSRHSRSRFSIDNILNVLR</sequence>
<dbReference type="EMBL" id="VSRR010087941">
    <property type="protein sequence ID" value="MPC91486.1"/>
    <property type="molecule type" value="Genomic_DNA"/>
</dbReference>
<gene>
    <name evidence="2" type="ORF">E2C01_086526</name>
</gene>
<name>A0A5B7JBQ3_PORTR</name>
<feature type="compositionally biased region" description="Basic and acidic residues" evidence="1">
    <location>
        <begin position="133"/>
        <end position="159"/>
    </location>
</feature>
<organism evidence="2 3">
    <name type="scientific">Portunus trituberculatus</name>
    <name type="common">Swimming crab</name>
    <name type="synonym">Neptunus trituberculatus</name>
    <dbReference type="NCBI Taxonomy" id="210409"/>
    <lineage>
        <taxon>Eukaryota</taxon>
        <taxon>Metazoa</taxon>
        <taxon>Ecdysozoa</taxon>
        <taxon>Arthropoda</taxon>
        <taxon>Crustacea</taxon>
        <taxon>Multicrustacea</taxon>
        <taxon>Malacostraca</taxon>
        <taxon>Eumalacostraca</taxon>
        <taxon>Eucarida</taxon>
        <taxon>Decapoda</taxon>
        <taxon>Pleocyemata</taxon>
        <taxon>Brachyura</taxon>
        <taxon>Eubrachyura</taxon>
        <taxon>Portunoidea</taxon>
        <taxon>Portunidae</taxon>
        <taxon>Portuninae</taxon>
        <taxon>Portunus</taxon>
    </lineage>
</organism>
<protein>
    <submittedName>
        <fullName evidence="2">Uncharacterized protein</fullName>
    </submittedName>
</protein>
<evidence type="ECO:0000256" key="1">
    <source>
        <dbReference type="SAM" id="MobiDB-lite"/>
    </source>
</evidence>
<feature type="region of interest" description="Disordered" evidence="1">
    <location>
        <begin position="119"/>
        <end position="159"/>
    </location>
</feature>
<evidence type="ECO:0000313" key="2">
    <source>
        <dbReference type="EMBL" id="MPC91486.1"/>
    </source>
</evidence>
<proteinExistence type="predicted"/>
<feature type="compositionally biased region" description="Basic and acidic residues" evidence="1">
    <location>
        <begin position="246"/>
        <end position="255"/>
    </location>
</feature>
<evidence type="ECO:0000313" key="3">
    <source>
        <dbReference type="Proteomes" id="UP000324222"/>
    </source>
</evidence>
<dbReference type="AlphaFoldDB" id="A0A5B7JBQ3"/>
<dbReference type="OrthoDB" id="26679at2759"/>
<dbReference type="Proteomes" id="UP000324222">
    <property type="component" value="Unassembled WGS sequence"/>
</dbReference>
<feature type="region of interest" description="Disordered" evidence="1">
    <location>
        <begin position="245"/>
        <end position="295"/>
    </location>
</feature>
<accession>A0A5B7JBQ3</accession>
<reference evidence="2 3" key="1">
    <citation type="submission" date="2019-05" db="EMBL/GenBank/DDBJ databases">
        <title>Another draft genome of Portunus trituberculatus and its Hox gene families provides insights of decapod evolution.</title>
        <authorList>
            <person name="Jeong J.-H."/>
            <person name="Song I."/>
            <person name="Kim S."/>
            <person name="Choi T."/>
            <person name="Kim D."/>
            <person name="Ryu S."/>
            <person name="Kim W."/>
        </authorList>
    </citation>
    <scope>NUCLEOTIDE SEQUENCE [LARGE SCALE GENOMIC DNA]</scope>
    <source>
        <tissue evidence="2">Muscle</tissue>
    </source>
</reference>
<feature type="compositionally biased region" description="Pro residues" evidence="1">
    <location>
        <begin position="262"/>
        <end position="272"/>
    </location>
</feature>
<comment type="caution">
    <text evidence="2">The sequence shown here is derived from an EMBL/GenBank/DDBJ whole genome shotgun (WGS) entry which is preliminary data.</text>
</comment>
<keyword evidence="3" id="KW-1185">Reference proteome</keyword>